<gene>
    <name evidence="4" type="ORF">KSP40_PGU005174</name>
</gene>
<evidence type="ECO:0008006" key="6">
    <source>
        <dbReference type="Google" id="ProtNLM"/>
    </source>
</evidence>
<dbReference type="PANTHER" id="PTHR26312">
    <property type="entry name" value="TETRATRICOPEPTIDE REPEAT PROTEIN 5"/>
    <property type="match status" value="1"/>
</dbReference>
<organism evidence="4 5">
    <name type="scientific">Platanthera guangdongensis</name>
    <dbReference type="NCBI Taxonomy" id="2320717"/>
    <lineage>
        <taxon>Eukaryota</taxon>
        <taxon>Viridiplantae</taxon>
        <taxon>Streptophyta</taxon>
        <taxon>Embryophyta</taxon>
        <taxon>Tracheophyta</taxon>
        <taxon>Spermatophyta</taxon>
        <taxon>Magnoliopsida</taxon>
        <taxon>Liliopsida</taxon>
        <taxon>Asparagales</taxon>
        <taxon>Orchidaceae</taxon>
        <taxon>Orchidoideae</taxon>
        <taxon>Orchideae</taxon>
        <taxon>Orchidinae</taxon>
        <taxon>Platanthera</taxon>
    </lineage>
</organism>
<reference evidence="4 5" key="1">
    <citation type="journal article" date="2022" name="Nat. Plants">
        <title>Genomes of leafy and leafless Platanthera orchids illuminate the evolution of mycoheterotrophy.</title>
        <authorList>
            <person name="Li M.H."/>
            <person name="Liu K.W."/>
            <person name="Li Z."/>
            <person name="Lu H.C."/>
            <person name="Ye Q.L."/>
            <person name="Zhang D."/>
            <person name="Wang J.Y."/>
            <person name="Li Y.F."/>
            <person name="Zhong Z.M."/>
            <person name="Liu X."/>
            <person name="Yu X."/>
            <person name="Liu D.K."/>
            <person name="Tu X.D."/>
            <person name="Liu B."/>
            <person name="Hao Y."/>
            <person name="Liao X.Y."/>
            <person name="Jiang Y.T."/>
            <person name="Sun W.H."/>
            <person name="Chen J."/>
            <person name="Chen Y.Q."/>
            <person name="Ai Y."/>
            <person name="Zhai J.W."/>
            <person name="Wu S.S."/>
            <person name="Zhou Z."/>
            <person name="Hsiao Y.Y."/>
            <person name="Wu W.L."/>
            <person name="Chen Y.Y."/>
            <person name="Lin Y.F."/>
            <person name="Hsu J.L."/>
            <person name="Li C.Y."/>
            <person name="Wang Z.W."/>
            <person name="Zhao X."/>
            <person name="Zhong W.Y."/>
            <person name="Ma X.K."/>
            <person name="Ma L."/>
            <person name="Huang J."/>
            <person name="Chen G.Z."/>
            <person name="Huang M.Z."/>
            <person name="Huang L."/>
            <person name="Peng D.H."/>
            <person name="Luo Y.B."/>
            <person name="Zou S.Q."/>
            <person name="Chen S.P."/>
            <person name="Lan S."/>
            <person name="Tsai W.C."/>
            <person name="Van de Peer Y."/>
            <person name="Liu Z.J."/>
        </authorList>
    </citation>
    <scope>NUCLEOTIDE SEQUENCE [LARGE SCALE GENOMIC DNA]</scope>
    <source>
        <strain evidence="4">Lor288</strain>
    </source>
</reference>
<keyword evidence="5" id="KW-1185">Reference proteome</keyword>
<sequence length="408" mass="44905">MALQILGEQNCSRASSHSALFFVFLSCVISFHLAHSCVHAATPPLTRTAISKRSRILITPPWLGPHPPAPGAGRVSLPEEKPLPSPFQQMESFSKTLGRPITFRLPIHFPRPSSISPKPHLPKHSSRKTLSPLLYSRRPPPPPPSASPSLLKPALASLAAAVAVIISRHSITSLAVAVQPPPSAQSETLPSPDESSDVVSLRALIEVKVKQQKLPEAIAAVDRLILLQPNDPELHLLRAHLYTYTGETEKAKQGFEEILKANPFVAEAYHGLVMAASHSPDSNELGGIVGRVEEVMERCEKEGKRGELMDLKLLLAQIRIIEGKFQEALEIYHEMVKEEPRDFRPYLCQGIVYTLMKNADEADKNFKQYRKLVPENHPYAQLFASNLSGIEAAMKKKGVTENVGSLQS</sequence>
<dbReference type="Proteomes" id="UP001412067">
    <property type="component" value="Unassembled WGS sequence"/>
</dbReference>
<comment type="caution">
    <text evidence="4">The sequence shown here is derived from an EMBL/GenBank/DDBJ whole genome shotgun (WGS) entry which is preliminary data.</text>
</comment>
<dbReference type="PANTHER" id="PTHR26312:SF67">
    <property type="entry name" value="PROTEIN SLOW GREEN 1, CHLOROPLASTIC"/>
    <property type="match status" value="1"/>
</dbReference>
<dbReference type="SUPFAM" id="SSF48452">
    <property type="entry name" value="TPR-like"/>
    <property type="match status" value="1"/>
</dbReference>
<dbReference type="InterPro" id="IPR011990">
    <property type="entry name" value="TPR-like_helical_dom_sf"/>
</dbReference>
<evidence type="ECO:0000313" key="4">
    <source>
        <dbReference type="EMBL" id="KAK8967477.1"/>
    </source>
</evidence>
<evidence type="ECO:0000256" key="1">
    <source>
        <dbReference type="PROSITE-ProRule" id="PRU00339"/>
    </source>
</evidence>
<dbReference type="SMART" id="SM00028">
    <property type="entry name" value="TPR"/>
    <property type="match status" value="4"/>
</dbReference>
<feature type="region of interest" description="Disordered" evidence="2">
    <location>
        <begin position="111"/>
        <end position="149"/>
    </location>
</feature>
<feature type="chain" id="PRO_5045795215" description="Protein SLOW GREEN 1, chloroplastic" evidence="3">
    <location>
        <begin position="41"/>
        <end position="408"/>
    </location>
</feature>
<feature type="signal peptide" evidence="3">
    <location>
        <begin position="1"/>
        <end position="40"/>
    </location>
</feature>
<accession>A0ABR2MUF0</accession>
<proteinExistence type="predicted"/>
<dbReference type="InterPro" id="IPR019734">
    <property type="entry name" value="TPR_rpt"/>
</dbReference>
<keyword evidence="1" id="KW-0802">TPR repeat</keyword>
<name>A0ABR2MUF0_9ASPA</name>
<protein>
    <recommendedName>
        <fullName evidence="6">Protein SLOW GREEN 1, chloroplastic</fullName>
    </recommendedName>
</protein>
<evidence type="ECO:0000256" key="3">
    <source>
        <dbReference type="SAM" id="SignalP"/>
    </source>
</evidence>
<dbReference type="EMBL" id="JBBWWR010000005">
    <property type="protein sequence ID" value="KAK8967477.1"/>
    <property type="molecule type" value="Genomic_DNA"/>
</dbReference>
<feature type="region of interest" description="Disordered" evidence="2">
    <location>
        <begin position="61"/>
        <end position="81"/>
    </location>
</feature>
<evidence type="ECO:0000313" key="5">
    <source>
        <dbReference type="Proteomes" id="UP001412067"/>
    </source>
</evidence>
<feature type="repeat" description="TPR" evidence="1">
    <location>
        <begin position="232"/>
        <end position="265"/>
    </location>
</feature>
<keyword evidence="3" id="KW-0732">Signal</keyword>
<dbReference type="Gene3D" id="1.25.40.10">
    <property type="entry name" value="Tetratricopeptide repeat domain"/>
    <property type="match status" value="2"/>
</dbReference>
<feature type="repeat" description="TPR" evidence="1">
    <location>
        <begin position="309"/>
        <end position="342"/>
    </location>
</feature>
<evidence type="ECO:0000256" key="2">
    <source>
        <dbReference type="SAM" id="MobiDB-lite"/>
    </source>
</evidence>
<dbReference type="PROSITE" id="PS50005">
    <property type="entry name" value="TPR"/>
    <property type="match status" value="2"/>
</dbReference>